<comment type="caution">
    <text evidence="2">The sequence shown here is derived from an EMBL/GenBank/DDBJ whole genome shotgun (WGS) entry which is preliminary data.</text>
</comment>
<sequence length="564" mass="62817">MSDRRGAYVLLSGNDTKTDGRISRTFSWLGEHMQPVRQKRRFLLLLSCTVLVTLVVLCHPAALKTSRPPTDQHLERLAGTHLAHLSAPLTGHGFSTLHNETAFIVGKHHAVLGRYSRDYQWVEPESRLPFKYIMRTNGMNNNAMGRMPAGSPYDVLVVARGRNDLYIDPTEKISYANLTIVGFFANFNPTTKTWVRAGPEPYVLELPIWRQFPRPCKNLVNGGAADPRFMWSDAGEPLAVIGTSSRVPGVCKAVGLADLRAVWPGLKAHLEEIGYGHIPIRFDNFTEVGKEGKKMPYEKNWAPFFPGPEPATPITQNLPWYSSLFGSRRTIPATPSWPLFASQIANRSIVEVDTSLDTNQRSPSSYVLAKEIDLSLHVNDTVSMADSSCLMQSLPHSWDPRTLHQATPLYRVTFCPRDTCVPSRENTVLLGLIHRKMGRRSYRRVGECLPNRHLLCRMFVTMSTEAPFQILSVSPPLHFGSVEIDHDVVFSVSMAFFPTKSVGELAEGESPFRESQDLPGGYLGHGWLDDTIVIGAGLRDEAYDSIHLPMSTALRGHTLCSSGV</sequence>
<evidence type="ECO:0000313" key="3">
    <source>
        <dbReference type="Proteomes" id="UP000717696"/>
    </source>
</evidence>
<dbReference type="Proteomes" id="UP000717696">
    <property type="component" value="Unassembled WGS sequence"/>
</dbReference>
<gene>
    <name evidence="2" type="ORF">B0J13DRAFT_646643</name>
</gene>
<keyword evidence="1" id="KW-0472">Membrane</keyword>
<accession>A0A9P9ILA5</accession>
<keyword evidence="3" id="KW-1185">Reference proteome</keyword>
<reference evidence="2" key="1">
    <citation type="journal article" date="2021" name="Nat. Commun.">
        <title>Genetic determinants of endophytism in the Arabidopsis root mycobiome.</title>
        <authorList>
            <person name="Mesny F."/>
            <person name="Miyauchi S."/>
            <person name="Thiergart T."/>
            <person name="Pickel B."/>
            <person name="Atanasova L."/>
            <person name="Karlsson M."/>
            <person name="Huettel B."/>
            <person name="Barry K.W."/>
            <person name="Haridas S."/>
            <person name="Chen C."/>
            <person name="Bauer D."/>
            <person name="Andreopoulos W."/>
            <person name="Pangilinan J."/>
            <person name="LaButti K."/>
            <person name="Riley R."/>
            <person name="Lipzen A."/>
            <person name="Clum A."/>
            <person name="Drula E."/>
            <person name="Henrissat B."/>
            <person name="Kohler A."/>
            <person name="Grigoriev I.V."/>
            <person name="Martin F.M."/>
            <person name="Hacquard S."/>
        </authorList>
    </citation>
    <scope>NUCLEOTIDE SEQUENCE</scope>
    <source>
        <strain evidence="2">MPI-CAGE-AT-0021</strain>
    </source>
</reference>
<keyword evidence="1" id="KW-0812">Transmembrane</keyword>
<keyword evidence="1" id="KW-1133">Transmembrane helix</keyword>
<dbReference type="AlphaFoldDB" id="A0A9P9ILA5"/>
<proteinExistence type="predicted"/>
<evidence type="ECO:0000256" key="1">
    <source>
        <dbReference type="SAM" id="Phobius"/>
    </source>
</evidence>
<name>A0A9P9ILA5_9HYPO</name>
<dbReference type="OrthoDB" id="2522565at2759"/>
<dbReference type="EMBL" id="JAGMUU010000023">
    <property type="protein sequence ID" value="KAH7126528.1"/>
    <property type="molecule type" value="Genomic_DNA"/>
</dbReference>
<protein>
    <submittedName>
        <fullName evidence="2">Uncharacterized protein</fullName>
    </submittedName>
</protein>
<organism evidence="2 3">
    <name type="scientific">Dactylonectria estremocensis</name>
    <dbReference type="NCBI Taxonomy" id="1079267"/>
    <lineage>
        <taxon>Eukaryota</taxon>
        <taxon>Fungi</taxon>
        <taxon>Dikarya</taxon>
        <taxon>Ascomycota</taxon>
        <taxon>Pezizomycotina</taxon>
        <taxon>Sordariomycetes</taxon>
        <taxon>Hypocreomycetidae</taxon>
        <taxon>Hypocreales</taxon>
        <taxon>Nectriaceae</taxon>
        <taxon>Dactylonectria</taxon>
    </lineage>
</organism>
<evidence type="ECO:0000313" key="2">
    <source>
        <dbReference type="EMBL" id="KAH7126528.1"/>
    </source>
</evidence>
<feature type="transmembrane region" description="Helical" evidence="1">
    <location>
        <begin position="42"/>
        <end position="62"/>
    </location>
</feature>